<reference evidence="2" key="1">
    <citation type="submission" date="2016-10" db="EMBL/GenBank/DDBJ databases">
        <authorList>
            <person name="Varghese N."/>
            <person name="Submissions S."/>
        </authorList>
    </citation>
    <scope>NUCLEOTIDE SEQUENCE [LARGE SCALE GENOMIC DNA]</scope>
    <source>
        <strain evidence="2">KH1P1</strain>
    </source>
</reference>
<dbReference type="eggNOG" id="ENOG5032SB0">
    <property type="taxonomic scope" value="Bacteria"/>
</dbReference>
<name>A0A1I0A1F6_9FIRM</name>
<dbReference type="Proteomes" id="UP000199820">
    <property type="component" value="Unassembled WGS sequence"/>
</dbReference>
<proteinExistence type="predicted"/>
<protein>
    <submittedName>
        <fullName evidence="1">Uncharacterized protein</fullName>
    </submittedName>
</protein>
<organism evidence="1 2">
    <name type="scientific">[Clostridium] aminophilum</name>
    <dbReference type="NCBI Taxonomy" id="1526"/>
    <lineage>
        <taxon>Bacteria</taxon>
        <taxon>Bacillati</taxon>
        <taxon>Bacillota</taxon>
        <taxon>Clostridia</taxon>
        <taxon>Lachnospirales</taxon>
        <taxon>Lachnospiraceae</taxon>
    </lineage>
</organism>
<gene>
    <name evidence="1" type="ORF">SAMN04487771_100148</name>
</gene>
<evidence type="ECO:0000313" key="2">
    <source>
        <dbReference type="Proteomes" id="UP000199820"/>
    </source>
</evidence>
<dbReference type="AlphaFoldDB" id="A0A1I0A1F6"/>
<dbReference type="InterPro" id="IPR046143">
    <property type="entry name" value="DUF6145"/>
</dbReference>
<dbReference type="Pfam" id="PF19642">
    <property type="entry name" value="DUF6145"/>
    <property type="match status" value="1"/>
</dbReference>
<evidence type="ECO:0000313" key="1">
    <source>
        <dbReference type="EMBL" id="SES87938.1"/>
    </source>
</evidence>
<accession>A0A1I0A1F6</accession>
<dbReference type="EMBL" id="FOIL01000001">
    <property type="protein sequence ID" value="SES87938.1"/>
    <property type="molecule type" value="Genomic_DNA"/>
</dbReference>
<keyword evidence="2" id="KW-1185">Reference proteome</keyword>
<dbReference type="STRING" id="1526.SAMN02910262_00140"/>
<sequence length="139" mass="16001">MAEMQNVSDNKDGENVVLCGASSYTQKYFFNQQFAILPEQIQQELHVTCVLFTEDVGGEFFMEFAPDGTLNLKVMAKQDDFLFDDIGSDLKIKQIRREKAEFLESLELYYKLIVLKKPIEEVGGDGPARQLYENMKKTR</sequence>